<evidence type="ECO:0000313" key="3">
    <source>
        <dbReference type="EMBL" id="BCE47344.1"/>
    </source>
</evidence>
<gene>
    <name evidence="2" type="ORF">XF1B_37780</name>
    <name evidence="3" type="ORF">XF4B_36930</name>
    <name evidence="4" type="ORF">XF6B_37470</name>
</gene>
<accession>A0A809Z4H9</accession>
<feature type="compositionally biased region" description="Basic and acidic residues" evidence="1">
    <location>
        <begin position="1"/>
        <end position="20"/>
    </location>
</feature>
<evidence type="ECO:0000256" key="1">
    <source>
        <dbReference type="SAM" id="MobiDB-lite"/>
    </source>
</evidence>
<evidence type="ECO:0000313" key="4">
    <source>
        <dbReference type="EMBL" id="BCE64948.1"/>
    </source>
</evidence>
<organism evidence="3">
    <name type="scientific">Bradyrhizobium diazoefficiens</name>
    <dbReference type="NCBI Taxonomy" id="1355477"/>
    <lineage>
        <taxon>Bacteria</taxon>
        <taxon>Pseudomonadati</taxon>
        <taxon>Pseudomonadota</taxon>
        <taxon>Alphaproteobacteria</taxon>
        <taxon>Hyphomicrobiales</taxon>
        <taxon>Nitrobacteraceae</taxon>
        <taxon>Bradyrhizobium</taxon>
    </lineage>
</organism>
<dbReference type="EMBL" id="AP023094">
    <property type="protein sequence ID" value="BCE47344.1"/>
    <property type="molecule type" value="Genomic_DNA"/>
</dbReference>
<evidence type="ECO:0000313" key="2">
    <source>
        <dbReference type="EMBL" id="BCE21097.1"/>
    </source>
</evidence>
<dbReference type="EMBL" id="AP023096">
    <property type="protein sequence ID" value="BCE64948.1"/>
    <property type="molecule type" value="Genomic_DNA"/>
</dbReference>
<dbReference type="AlphaFoldDB" id="A0A809Z4H9"/>
<reference evidence="4" key="3">
    <citation type="submission" date="2020-05" db="EMBL/GenBank/DDBJ databases">
        <title>Complete genome sequence of Bradyrhizobium diazoefficiens XF6 isolated from soybean nodule.</title>
        <authorList>
            <person name="Noda R."/>
            <person name="Kakizaki K."/>
            <person name="Minamisawa K."/>
        </authorList>
    </citation>
    <scope>NUCLEOTIDE SEQUENCE</scope>
    <source>
        <strain evidence="4">XF6</strain>
    </source>
</reference>
<sequence>MIFGGERVEGAKRGPMHDQPDIGLAGATSAIDMVLEVAQNEDDAVGIGEVIDDALSRRCFRRRCRFAHGKSTK</sequence>
<name>A0A809Z4H9_9BRAD</name>
<dbReference type="EMBL" id="AP023091">
    <property type="protein sequence ID" value="BCE21097.1"/>
    <property type="molecule type" value="Genomic_DNA"/>
</dbReference>
<protein>
    <submittedName>
        <fullName evidence="3">Uncharacterized protein</fullName>
    </submittedName>
</protein>
<proteinExistence type="predicted"/>
<reference evidence="3" key="2">
    <citation type="submission" date="2020-05" db="EMBL/GenBank/DDBJ databases">
        <title>Complete genome sequence of Bradyrhizobium diazoefficiens XF4 isolated from soybean nodule.</title>
        <authorList>
            <person name="Noda R."/>
            <person name="Kakizaki K."/>
            <person name="Minamisawa K."/>
        </authorList>
    </citation>
    <scope>NUCLEOTIDE SEQUENCE</scope>
    <source>
        <strain evidence="3">XF4</strain>
    </source>
</reference>
<feature type="region of interest" description="Disordered" evidence="1">
    <location>
        <begin position="1"/>
        <end position="23"/>
    </location>
</feature>
<reference evidence="2" key="1">
    <citation type="submission" date="2020-05" db="EMBL/GenBank/DDBJ databases">
        <title>Complete genome sequence of Bradyrhizobium diazoefficiens XF1 isolated from soybean nodule.</title>
        <authorList>
            <person name="Noda R."/>
            <person name="Kakizaki K."/>
            <person name="Minamisawa K."/>
        </authorList>
    </citation>
    <scope>NUCLEOTIDE SEQUENCE</scope>
    <source>
        <strain evidence="2">XF1</strain>
    </source>
</reference>